<proteinExistence type="predicted"/>
<dbReference type="PANTHER" id="PTHR11884:SF1">
    <property type="entry name" value="GOLGI APPARATUS PROTEIN 1"/>
    <property type="match status" value="1"/>
</dbReference>
<dbReference type="GO" id="GO:0017134">
    <property type="term" value="F:fibroblast growth factor binding"/>
    <property type="evidence" value="ECO:0007669"/>
    <property type="project" value="TreeGrafter"/>
</dbReference>
<evidence type="ECO:0000256" key="10">
    <source>
        <dbReference type="SAM" id="MobiDB-lite"/>
    </source>
</evidence>
<keyword evidence="4" id="KW-0677">Repeat</keyword>
<evidence type="ECO:0000256" key="1">
    <source>
        <dbReference type="ARBA" id="ARBA00004479"/>
    </source>
</evidence>
<dbReference type="PROSITE" id="PS51289">
    <property type="entry name" value="GLG1_C_RICH"/>
    <property type="match status" value="3"/>
</dbReference>
<name>A0A7J7J5D1_BUGNE</name>
<evidence type="ECO:0000313" key="12">
    <source>
        <dbReference type="EMBL" id="KAF6020871.1"/>
    </source>
</evidence>
<reference evidence="12" key="1">
    <citation type="submission" date="2020-06" db="EMBL/GenBank/DDBJ databases">
        <title>Draft genome of Bugula neritina, a colonial animal packing powerful symbionts and potential medicines.</title>
        <authorList>
            <person name="Rayko M."/>
        </authorList>
    </citation>
    <scope>NUCLEOTIDE SEQUENCE [LARGE SCALE GENOMIC DNA]</scope>
    <source>
        <strain evidence="12">Kwan_BN1</strain>
    </source>
</reference>
<keyword evidence="6" id="KW-0472">Membrane</keyword>
<evidence type="ECO:0000256" key="7">
    <source>
        <dbReference type="ARBA" id="ARBA00023180"/>
    </source>
</evidence>
<protein>
    <submittedName>
        <fullName evidence="12">GLG1</fullName>
    </submittedName>
</protein>
<evidence type="ECO:0000256" key="8">
    <source>
        <dbReference type="PROSITE-ProRule" id="PRU00622"/>
    </source>
</evidence>
<dbReference type="Proteomes" id="UP000593567">
    <property type="component" value="Unassembled WGS sequence"/>
</dbReference>
<accession>A0A7J7J5D1</accession>
<feature type="coiled-coil region" evidence="9">
    <location>
        <begin position="954"/>
        <end position="981"/>
    </location>
</feature>
<keyword evidence="7" id="KW-0325">Glycoprotein</keyword>
<organism evidence="12 13">
    <name type="scientific">Bugula neritina</name>
    <name type="common">Brown bryozoan</name>
    <name type="synonym">Sertularia neritina</name>
    <dbReference type="NCBI Taxonomy" id="10212"/>
    <lineage>
        <taxon>Eukaryota</taxon>
        <taxon>Metazoa</taxon>
        <taxon>Spiralia</taxon>
        <taxon>Lophotrochozoa</taxon>
        <taxon>Bryozoa</taxon>
        <taxon>Gymnolaemata</taxon>
        <taxon>Cheilostomatida</taxon>
        <taxon>Flustrina</taxon>
        <taxon>Buguloidea</taxon>
        <taxon>Bugulidae</taxon>
        <taxon>Bugula</taxon>
    </lineage>
</organism>
<dbReference type="Pfam" id="PF00839">
    <property type="entry name" value="Cys_rich_FGFR"/>
    <property type="match status" value="9"/>
</dbReference>
<evidence type="ECO:0000313" key="13">
    <source>
        <dbReference type="Proteomes" id="UP000593567"/>
    </source>
</evidence>
<evidence type="ECO:0000256" key="2">
    <source>
        <dbReference type="ARBA" id="ARBA00022692"/>
    </source>
</evidence>
<evidence type="ECO:0000256" key="11">
    <source>
        <dbReference type="SAM" id="SignalP"/>
    </source>
</evidence>
<comment type="subcellular location">
    <subcellularLocation>
        <location evidence="1">Membrane</location>
        <topology evidence="1">Single-pass type I membrane protein</topology>
    </subcellularLocation>
</comment>
<feature type="repeat" description="Cys-rich GLG1" evidence="8">
    <location>
        <begin position="774"/>
        <end position="833"/>
    </location>
</feature>
<evidence type="ECO:0000256" key="6">
    <source>
        <dbReference type="ARBA" id="ARBA00023136"/>
    </source>
</evidence>
<feature type="chain" id="PRO_5029461561" evidence="11">
    <location>
        <begin position="22"/>
        <end position="1060"/>
    </location>
</feature>
<evidence type="ECO:0000256" key="4">
    <source>
        <dbReference type="ARBA" id="ARBA00022737"/>
    </source>
</evidence>
<keyword evidence="3 11" id="KW-0732">Signal</keyword>
<feature type="repeat" description="Cys-rich GLG1" evidence="8">
    <location>
        <begin position="963"/>
        <end position="1031"/>
    </location>
</feature>
<feature type="repeat" description="Cys-rich GLG1" evidence="8">
    <location>
        <begin position="283"/>
        <end position="343"/>
    </location>
</feature>
<dbReference type="AlphaFoldDB" id="A0A7J7J5D1"/>
<sequence length="1060" mass="120629">MARQALLVSAFVLLVLKSVVAPPPLVNNPNGNGNPTAAQAPAVNINNPPVNNNPPAAHNNQNQNAPAAGNQPHRVDPTKKPDPDANTMLSQDPACKADVERICPNYRSEDDAEDNTKRDEKKILHNFEVLDCFMSYEGDEKPPSDSCQTLIYHYKLKLTTDDRFETAAREVCKEQISTHKVDSHCSGAVKGGYLPCLMEQLSYVDQDGDDEKNKNCFVFLNKMERVIFSDYHLVHEFQEDCKNEIKNLRCGRIFDDTQAETENVQHHNQGPVIECLLKADKSHIGKKCLKQIMRVAELQSDDYHLDRSLFFACRHDRERFCQGVESGEGRVYHCLMQQQQKDETDMNPKCVEQIIKREQLMQEDVKVDNAFFRSCKALLKQHNCLEEPSDGTHVAISMSHSLTCLMDAEAESEKEHYMSQYAVTCHMCTLSLPFYGLDFTTLHCQHFRRTSGVSARNRTLFITEIASSCASEIDDHCAGLKRAHQKDGTIHCLMALAMPTNNKDKKVPQISNTCKAAVSDLLDETRPNSIVAIDGFLLEQCATEVTQFCEKDKFQLDCLMMHIKKGEIDQSTSCARHLLELEYFISRNYKHDMRVVKACHSVIKAHNLARHLPKDKEGPPSDGLVFAQLYKLVRLQVQGNPDKTEVPKECVKEVLRSVHERAVSIDLNPELEDACLTHLTGLCSKAQHGEELGCLEEHYERIVELDGEKSECVKLLGQYIEDQDADYQLDFILMKSCEPTLKKHCEAEFQAVNDEEIDEGAIFACLVEHKFDEDMDEKCFAGIEHHQLVSMQEFNFNTQLRESCKDDVRTHCKHSKSKSEVIYCLSEMVRNDTLLEHTHRISKKCRHQLRVDLLALEDTIEMDHEFKKKCEADLSKHCKNVKPHPNADPNELYMNCIRAVDPEELEKSCAKYVFKVAKLANAVAGASSNIMRQCKPEIKKFCKAYINDEPENLLSCLDENYEEASKRCQQALDEEEEEDNQDIRLNPALYMPCREDIDQFCSHEMNKVHDDDESLHGAVINCLKIEYLKGEKTVSNSTLCFTDCCAFIYFFGGPNAYTGF</sequence>
<evidence type="ECO:0000256" key="3">
    <source>
        <dbReference type="ARBA" id="ARBA00022729"/>
    </source>
</evidence>
<keyword evidence="2" id="KW-0812">Transmembrane</keyword>
<comment type="caution">
    <text evidence="12">The sequence shown here is derived from an EMBL/GenBank/DDBJ whole genome shotgun (WGS) entry which is preliminary data.</text>
</comment>
<dbReference type="InterPro" id="IPR017873">
    <property type="entry name" value="Cys-rich_GLG1_repeat_euk"/>
</dbReference>
<feature type="compositionally biased region" description="Low complexity" evidence="10">
    <location>
        <begin position="30"/>
        <end position="72"/>
    </location>
</feature>
<evidence type="ECO:0000256" key="9">
    <source>
        <dbReference type="SAM" id="Coils"/>
    </source>
</evidence>
<dbReference type="OrthoDB" id="2015434at2759"/>
<feature type="compositionally biased region" description="Basic and acidic residues" evidence="10">
    <location>
        <begin position="73"/>
        <end position="83"/>
    </location>
</feature>
<dbReference type="InterPro" id="IPR001893">
    <property type="entry name" value="Cys-rich_GLG1_repeat"/>
</dbReference>
<dbReference type="EMBL" id="VXIV02003141">
    <property type="protein sequence ID" value="KAF6020871.1"/>
    <property type="molecule type" value="Genomic_DNA"/>
</dbReference>
<dbReference type="PANTHER" id="PTHR11884">
    <property type="entry name" value="SELECTIN LIGAND RELATED"/>
    <property type="match status" value="1"/>
</dbReference>
<keyword evidence="5" id="KW-1133">Transmembrane helix</keyword>
<keyword evidence="13" id="KW-1185">Reference proteome</keyword>
<dbReference type="GO" id="GO:0000139">
    <property type="term" value="C:Golgi membrane"/>
    <property type="evidence" value="ECO:0007669"/>
    <property type="project" value="InterPro"/>
</dbReference>
<keyword evidence="9" id="KW-0175">Coiled coil</keyword>
<gene>
    <name evidence="12" type="ORF">EB796_020786</name>
</gene>
<feature type="signal peptide" evidence="11">
    <location>
        <begin position="1"/>
        <end position="21"/>
    </location>
</feature>
<evidence type="ECO:0000256" key="5">
    <source>
        <dbReference type="ARBA" id="ARBA00022989"/>
    </source>
</evidence>
<dbReference type="InterPro" id="IPR039728">
    <property type="entry name" value="GLG1"/>
</dbReference>
<feature type="region of interest" description="Disordered" evidence="10">
    <location>
        <begin position="30"/>
        <end position="93"/>
    </location>
</feature>